<evidence type="ECO:0000313" key="1">
    <source>
        <dbReference type="EMBL" id="PGG95108.1"/>
    </source>
</evidence>
<evidence type="ECO:0000313" key="2">
    <source>
        <dbReference type="Proteomes" id="UP000223968"/>
    </source>
</evidence>
<gene>
    <name evidence="1" type="ORF">AJ79_10256</name>
</gene>
<accession>A0A2B7WES3</accession>
<sequence length="90" mass="10405">IKNLMRQRLESSQGFVKEFDQIIKACEYEMVNATIMKKQYQNIFAANEKEKQKCKRSTHRISREESLTREEAQNLIISSAEPAYATDGGC</sequence>
<dbReference type="EMBL" id="PDNB01000407">
    <property type="protein sequence ID" value="PGG95108.1"/>
    <property type="molecule type" value="Genomic_DNA"/>
</dbReference>
<dbReference type="OrthoDB" id="4206436at2759"/>
<comment type="caution">
    <text evidence="1">The sequence shown here is derived from an EMBL/GenBank/DDBJ whole genome shotgun (WGS) entry which is preliminary data.</text>
</comment>
<dbReference type="AlphaFoldDB" id="A0A2B7WES3"/>
<name>A0A2B7WES3_9EURO</name>
<dbReference type="Proteomes" id="UP000223968">
    <property type="component" value="Unassembled WGS sequence"/>
</dbReference>
<proteinExistence type="predicted"/>
<protein>
    <submittedName>
        <fullName evidence="1">Uncharacterized protein</fullName>
    </submittedName>
</protein>
<reference evidence="1 2" key="1">
    <citation type="submission" date="2017-10" db="EMBL/GenBank/DDBJ databases">
        <title>Comparative genomics in systemic dimorphic fungi from Ajellomycetaceae.</title>
        <authorList>
            <person name="Munoz J.F."/>
            <person name="Mcewen J.G."/>
            <person name="Clay O.K."/>
            <person name="Cuomo C.A."/>
        </authorList>
    </citation>
    <scope>NUCLEOTIDE SEQUENCE [LARGE SCALE GENOMIC DNA]</scope>
    <source>
        <strain evidence="1 2">UAMH5409</strain>
    </source>
</reference>
<keyword evidence="2" id="KW-1185">Reference proteome</keyword>
<feature type="non-terminal residue" evidence="1">
    <location>
        <position position="1"/>
    </location>
</feature>
<organism evidence="1 2">
    <name type="scientific">Helicocarpus griseus UAMH5409</name>
    <dbReference type="NCBI Taxonomy" id="1447875"/>
    <lineage>
        <taxon>Eukaryota</taxon>
        <taxon>Fungi</taxon>
        <taxon>Dikarya</taxon>
        <taxon>Ascomycota</taxon>
        <taxon>Pezizomycotina</taxon>
        <taxon>Eurotiomycetes</taxon>
        <taxon>Eurotiomycetidae</taxon>
        <taxon>Onygenales</taxon>
        <taxon>Ajellomycetaceae</taxon>
        <taxon>Helicocarpus</taxon>
    </lineage>
</organism>